<protein>
    <submittedName>
        <fullName evidence="8">FAD-dependent oxidoreductase</fullName>
    </submittedName>
</protein>
<dbReference type="InterPro" id="IPR023753">
    <property type="entry name" value="FAD/NAD-binding_dom"/>
</dbReference>
<dbReference type="InterPro" id="IPR028202">
    <property type="entry name" value="Reductase_C"/>
</dbReference>
<evidence type="ECO:0000256" key="4">
    <source>
        <dbReference type="ARBA" id="ARBA00023002"/>
    </source>
</evidence>
<keyword evidence="4" id="KW-0560">Oxidoreductase</keyword>
<evidence type="ECO:0000256" key="5">
    <source>
        <dbReference type="SAM" id="MobiDB-lite"/>
    </source>
</evidence>
<dbReference type="SUPFAM" id="SSF51905">
    <property type="entry name" value="FAD/NAD(P)-binding domain"/>
    <property type="match status" value="2"/>
</dbReference>
<feature type="domain" description="Reductase C-terminal" evidence="7">
    <location>
        <begin position="320"/>
        <end position="387"/>
    </location>
</feature>
<dbReference type="PANTHER" id="PTHR43557:SF2">
    <property type="entry name" value="RIESKE DOMAIN-CONTAINING PROTEIN-RELATED"/>
    <property type="match status" value="1"/>
</dbReference>
<reference evidence="8" key="1">
    <citation type="submission" date="2020-05" db="EMBL/GenBank/DDBJ databases">
        <title>Identification of trans-AT polyketide cluster in two marine bacteria, producers of a novel glutaramide-containing polyketide sesbanimide D and analogs.</title>
        <authorList>
            <person name="Kacar D."/>
            <person name="Rodriguez P."/>
            <person name="Canedo L."/>
            <person name="Gonzalez E."/>
            <person name="Galan B."/>
            <person name="De La Calle F."/>
            <person name="Garcia J.L."/>
        </authorList>
    </citation>
    <scope>NUCLEOTIDE SEQUENCE</scope>
    <source>
        <strain evidence="8">PHM038</strain>
    </source>
</reference>
<dbReference type="PANTHER" id="PTHR43557">
    <property type="entry name" value="APOPTOSIS-INDUCING FACTOR 1"/>
    <property type="match status" value="1"/>
</dbReference>
<evidence type="ECO:0000256" key="2">
    <source>
        <dbReference type="ARBA" id="ARBA00022630"/>
    </source>
</evidence>
<evidence type="ECO:0000259" key="7">
    <source>
        <dbReference type="Pfam" id="PF14759"/>
    </source>
</evidence>
<sequence>MTDPILIVGAGQASIKAAETLRQKGYDGDLVLFGDEAFLPYQRPPLSKAYLKGEMDEERLFLRPEAYFEAAFVELRTRTSVTSIDPAAKSIALSDGTRLPYSSLLLATGTRARQIPLEGAALEGVFSLRTMADVAAIRASLNAAENVVILGGGYIGMEFAAVAAGLGKTVTVIEACRRVMERSVAPEISTYFQNLHRAHGVTLRLEQKVERLTGETTVTGAALGDGTQVPADLVLLAVGAVPVTELAQSAGLAVGSGITVDKYARTSAPGIYAAGDCTEFPSARYGRSIRLESVQNAIDQARIAAGSMLGETEAYDPVPWFWSDQYDAKLQIAALSSGYDRTEIEGDYDGGRFALRYFQGDRLLAVDTVNAPRDHMMARKLLARTGPDRDGTPANGTREAAA</sequence>
<comment type="caution">
    <text evidence="8">The sequence shown here is derived from an EMBL/GenBank/DDBJ whole genome shotgun (WGS) entry which is preliminary data.</text>
</comment>
<proteinExistence type="predicted"/>
<dbReference type="RefSeq" id="WP_190291751.1">
    <property type="nucleotide sequence ID" value="NZ_JABFCZ010000012.1"/>
</dbReference>
<dbReference type="InterPro" id="IPR050446">
    <property type="entry name" value="FAD-oxidoreductase/Apoptosis"/>
</dbReference>
<dbReference type="InterPro" id="IPR036188">
    <property type="entry name" value="FAD/NAD-bd_sf"/>
</dbReference>
<dbReference type="Pfam" id="PF14759">
    <property type="entry name" value="Reductase_C"/>
    <property type="match status" value="1"/>
</dbReference>
<evidence type="ECO:0000313" key="8">
    <source>
        <dbReference type="EMBL" id="MBD1546995.1"/>
    </source>
</evidence>
<organism evidence="8 9">
    <name type="scientific">Roseibium aggregatum</name>
    <dbReference type="NCBI Taxonomy" id="187304"/>
    <lineage>
        <taxon>Bacteria</taxon>
        <taxon>Pseudomonadati</taxon>
        <taxon>Pseudomonadota</taxon>
        <taxon>Alphaproteobacteria</taxon>
        <taxon>Hyphomicrobiales</taxon>
        <taxon>Stappiaceae</taxon>
        <taxon>Roseibium</taxon>
    </lineage>
</organism>
<accession>A0A926P0D7</accession>
<dbReference type="GO" id="GO:0005737">
    <property type="term" value="C:cytoplasm"/>
    <property type="evidence" value="ECO:0007669"/>
    <property type="project" value="TreeGrafter"/>
</dbReference>
<feature type="region of interest" description="Disordered" evidence="5">
    <location>
        <begin position="382"/>
        <end position="402"/>
    </location>
</feature>
<dbReference type="AlphaFoldDB" id="A0A926P0D7"/>
<dbReference type="SUPFAM" id="SSF55424">
    <property type="entry name" value="FAD/NAD-linked reductases, dimerisation (C-terminal) domain"/>
    <property type="match status" value="1"/>
</dbReference>
<evidence type="ECO:0000256" key="3">
    <source>
        <dbReference type="ARBA" id="ARBA00022827"/>
    </source>
</evidence>
<dbReference type="PRINTS" id="PR00368">
    <property type="entry name" value="FADPNR"/>
</dbReference>
<dbReference type="Gene3D" id="3.30.390.30">
    <property type="match status" value="1"/>
</dbReference>
<evidence type="ECO:0000313" key="9">
    <source>
        <dbReference type="Proteomes" id="UP000598467"/>
    </source>
</evidence>
<evidence type="ECO:0000256" key="1">
    <source>
        <dbReference type="ARBA" id="ARBA00001974"/>
    </source>
</evidence>
<dbReference type="EMBL" id="JABFCZ010000012">
    <property type="protein sequence ID" value="MBD1546995.1"/>
    <property type="molecule type" value="Genomic_DNA"/>
</dbReference>
<dbReference type="Gene3D" id="3.50.50.60">
    <property type="entry name" value="FAD/NAD(P)-binding domain"/>
    <property type="match status" value="2"/>
</dbReference>
<dbReference type="InterPro" id="IPR016156">
    <property type="entry name" value="FAD/NAD-linked_Rdtase_dimer_sf"/>
</dbReference>
<keyword evidence="3" id="KW-0274">FAD</keyword>
<feature type="domain" description="FAD/NAD(P)-binding" evidence="6">
    <location>
        <begin position="5"/>
        <end position="301"/>
    </location>
</feature>
<dbReference type="GO" id="GO:0016651">
    <property type="term" value="F:oxidoreductase activity, acting on NAD(P)H"/>
    <property type="evidence" value="ECO:0007669"/>
    <property type="project" value="TreeGrafter"/>
</dbReference>
<gene>
    <name evidence="8" type="ORF">HK439_12030</name>
</gene>
<dbReference type="Pfam" id="PF07992">
    <property type="entry name" value="Pyr_redox_2"/>
    <property type="match status" value="1"/>
</dbReference>
<dbReference type="Proteomes" id="UP000598467">
    <property type="component" value="Unassembled WGS sequence"/>
</dbReference>
<dbReference type="PRINTS" id="PR00411">
    <property type="entry name" value="PNDRDTASEI"/>
</dbReference>
<name>A0A926P0D7_9HYPH</name>
<evidence type="ECO:0000259" key="6">
    <source>
        <dbReference type="Pfam" id="PF07992"/>
    </source>
</evidence>
<comment type="cofactor">
    <cofactor evidence="1">
        <name>FAD</name>
        <dbReference type="ChEBI" id="CHEBI:57692"/>
    </cofactor>
</comment>
<keyword evidence="2" id="KW-0285">Flavoprotein</keyword>